<dbReference type="AlphaFoldDB" id="A0A4U5M3E1"/>
<protein>
    <submittedName>
        <fullName evidence="1">Uncharacterized protein</fullName>
    </submittedName>
</protein>
<name>A0A4U5M3E1_STECR</name>
<reference evidence="1 2" key="2">
    <citation type="journal article" date="2019" name="G3 (Bethesda)">
        <title>Hybrid Assembly of the Genome of the Entomopathogenic Nematode Steinernema carpocapsae Identifies the X-Chromosome.</title>
        <authorList>
            <person name="Serra L."/>
            <person name="Macchietto M."/>
            <person name="Macias-Munoz A."/>
            <person name="McGill C.J."/>
            <person name="Rodriguez I.M."/>
            <person name="Rodriguez B."/>
            <person name="Murad R."/>
            <person name="Mortazavi A."/>
        </authorList>
    </citation>
    <scope>NUCLEOTIDE SEQUENCE [LARGE SCALE GENOMIC DNA]</scope>
    <source>
        <strain evidence="1 2">ALL</strain>
    </source>
</reference>
<reference evidence="1 2" key="1">
    <citation type="journal article" date="2015" name="Genome Biol.">
        <title>Comparative genomics of Steinernema reveals deeply conserved gene regulatory networks.</title>
        <authorList>
            <person name="Dillman A.R."/>
            <person name="Macchietto M."/>
            <person name="Porter C.F."/>
            <person name="Rogers A."/>
            <person name="Williams B."/>
            <person name="Antoshechkin I."/>
            <person name="Lee M.M."/>
            <person name="Goodwin Z."/>
            <person name="Lu X."/>
            <person name="Lewis E.E."/>
            <person name="Goodrich-Blair H."/>
            <person name="Stock S.P."/>
            <person name="Adams B.J."/>
            <person name="Sternberg P.W."/>
            <person name="Mortazavi A."/>
        </authorList>
    </citation>
    <scope>NUCLEOTIDE SEQUENCE [LARGE SCALE GENOMIC DNA]</scope>
    <source>
        <strain evidence="1 2">ALL</strain>
    </source>
</reference>
<dbReference type="Proteomes" id="UP000298663">
    <property type="component" value="Unassembled WGS sequence"/>
</dbReference>
<evidence type="ECO:0000313" key="2">
    <source>
        <dbReference type="Proteomes" id="UP000298663"/>
    </source>
</evidence>
<comment type="caution">
    <text evidence="1">The sequence shown here is derived from an EMBL/GenBank/DDBJ whole genome shotgun (WGS) entry which is preliminary data.</text>
</comment>
<dbReference type="EMBL" id="AZBU02000010">
    <property type="protein sequence ID" value="TKR63278.1"/>
    <property type="molecule type" value="Genomic_DNA"/>
</dbReference>
<accession>A0A4U5M3E1</accession>
<gene>
    <name evidence="1" type="ORF">L596_027126</name>
</gene>
<evidence type="ECO:0000313" key="1">
    <source>
        <dbReference type="EMBL" id="TKR63278.1"/>
    </source>
</evidence>
<keyword evidence="2" id="KW-1185">Reference proteome</keyword>
<organism evidence="1 2">
    <name type="scientific">Steinernema carpocapsae</name>
    <name type="common">Entomopathogenic nematode</name>
    <dbReference type="NCBI Taxonomy" id="34508"/>
    <lineage>
        <taxon>Eukaryota</taxon>
        <taxon>Metazoa</taxon>
        <taxon>Ecdysozoa</taxon>
        <taxon>Nematoda</taxon>
        <taxon>Chromadorea</taxon>
        <taxon>Rhabditida</taxon>
        <taxon>Tylenchina</taxon>
        <taxon>Panagrolaimomorpha</taxon>
        <taxon>Strongyloidoidea</taxon>
        <taxon>Steinernematidae</taxon>
        <taxon>Steinernema</taxon>
    </lineage>
</organism>
<sequence length="180" mass="20486">MTAITQVLLPGLMKHQFERIDLGYYGQVSEDFITAQVKNGSPDLTLTGKWPASIKNLLKTYINKAKEPRITLDQEGETRFTIDENLFDLLFDKFVKGQLYLRNIYGDLGFTANKLRELRPYLQVKNAYPPSAPGKPVYGWKSPKNSRELFIVQFIKNGVEIFTFVDVPVFGEFGKGRAGK</sequence>
<proteinExistence type="predicted"/>